<dbReference type="EMBL" id="JAQGLA010000005">
    <property type="protein sequence ID" value="MDA3624803.1"/>
    <property type="molecule type" value="Genomic_DNA"/>
</dbReference>
<accession>A0ABT4USW8</accession>
<keyword evidence="1" id="KW-0732">Signal</keyword>
<gene>
    <name evidence="2" type="ORF">OU415_05085</name>
</gene>
<dbReference type="RefSeq" id="WP_270947373.1">
    <property type="nucleotide sequence ID" value="NZ_JAQGLA010000005.1"/>
</dbReference>
<comment type="caution">
    <text evidence="2">The sequence shown here is derived from an EMBL/GenBank/DDBJ whole genome shotgun (WGS) entry which is preliminary data.</text>
</comment>
<evidence type="ECO:0000313" key="2">
    <source>
        <dbReference type="EMBL" id="MDA3624803.1"/>
    </source>
</evidence>
<organism evidence="2 3">
    <name type="scientific">Saccharopolyspora oryzae</name>
    <dbReference type="NCBI Taxonomy" id="2997343"/>
    <lineage>
        <taxon>Bacteria</taxon>
        <taxon>Bacillati</taxon>
        <taxon>Actinomycetota</taxon>
        <taxon>Actinomycetes</taxon>
        <taxon>Pseudonocardiales</taxon>
        <taxon>Pseudonocardiaceae</taxon>
        <taxon>Saccharopolyspora</taxon>
    </lineage>
</organism>
<sequence length="151" mass="14548">MKRTFAAAAAVLAGGAGVVGFAGVASAEGTPQLPAELPTDNNLAQTTFHAAGTVASAQQTVGDVVPLDEELTGRSALDDPARLTNAVTGGMPITEPFSFLPNNGGLGDLAGKSGTGSLDAMNAGQLLPQGLGGLVEGATGAVPVGGVVPVG</sequence>
<name>A0ABT4USW8_9PSEU</name>
<feature type="signal peptide" evidence="1">
    <location>
        <begin position="1"/>
        <end position="27"/>
    </location>
</feature>
<evidence type="ECO:0000256" key="1">
    <source>
        <dbReference type="SAM" id="SignalP"/>
    </source>
</evidence>
<evidence type="ECO:0008006" key="4">
    <source>
        <dbReference type="Google" id="ProtNLM"/>
    </source>
</evidence>
<proteinExistence type="predicted"/>
<dbReference type="Proteomes" id="UP001210380">
    <property type="component" value="Unassembled WGS sequence"/>
</dbReference>
<feature type="chain" id="PRO_5045288768" description="ATP-binding protein" evidence="1">
    <location>
        <begin position="28"/>
        <end position="151"/>
    </location>
</feature>
<reference evidence="2 3" key="1">
    <citation type="submission" date="2022-11" db="EMBL/GenBank/DDBJ databases">
        <title>Draft genome sequence of Saccharopolyspora sp. WRP15-2 isolated from rhizosphere soils of wild rice in Thailand.</title>
        <authorList>
            <person name="Duangmal K."/>
            <person name="Kammanee S."/>
            <person name="Muangham S."/>
        </authorList>
    </citation>
    <scope>NUCLEOTIDE SEQUENCE [LARGE SCALE GENOMIC DNA]</scope>
    <source>
        <strain evidence="2 3">WRP15-2</strain>
    </source>
</reference>
<evidence type="ECO:0000313" key="3">
    <source>
        <dbReference type="Proteomes" id="UP001210380"/>
    </source>
</evidence>
<keyword evidence="3" id="KW-1185">Reference proteome</keyword>
<protein>
    <recommendedName>
        <fullName evidence="4">ATP-binding protein</fullName>
    </recommendedName>
</protein>